<dbReference type="PANTHER" id="PTHR24113">
    <property type="entry name" value="RAN GTPASE-ACTIVATING PROTEIN 1"/>
    <property type="match status" value="1"/>
</dbReference>
<dbReference type="Gene3D" id="2.60.120.620">
    <property type="entry name" value="q2cbj1_9rhob like domain"/>
    <property type="match status" value="1"/>
</dbReference>
<dbReference type="GO" id="GO:0005634">
    <property type="term" value="C:nucleus"/>
    <property type="evidence" value="ECO:0007669"/>
    <property type="project" value="TreeGrafter"/>
</dbReference>
<dbReference type="eggNOG" id="KOG4308">
    <property type="taxonomic scope" value="Eukaryota"/>
</dbReference>
<dbReference type="GO" id="GO:0031267">
    <property type="term" value="F:small GTPase binding"/>
    <property type="evidence" value="ECO:0007669"/>
    <property type="project" value="TreeGrafter"/>
</dbReference>
<dbReference type="SMART" id="SM00368">
    <property type="entry name" value="LRR_RI"/>
    <property type="match status" value="6"/>
</dbReference>
<dbReference type="InterPro" id="IPR006553">
    <property type="entry name" value="Leu-rich_rpt_Cys-con_subtyp"/>
</dbReference>
<dbReference type="Pfam" id="PF10294">
    <property type="entry name" value="Methyltransf_16"/>
    <property type="match status" value="1"/>
</dbReference>
<dbReference type="RefSeq" id="XP_001419704.1">
    <property type="nucleotide sequence ID" value="XM_001419667.1"/>
</dbReference>
<name>A4S282_OSTLU</name>
<dbReference type="KEGG" id="olu:OSTLU_16663"/>
<comment type="subcellular location">
    <subcellularLocation>
        <location evidence="1">Cytoplasm</location>
        <location evidence="1">Cytoskeleton</location>
        <location evidence="1">Cilium axoneme</location>
    </subcellularLocation>
</comment>
<dbReference type="SUPFAM" id="SSF53335">
    <property type="entry name" value="S-adenosyl-L-methionine-dependent methyltransferases"/>
    <property type="match status" value="1"/>
</dbReference>
<dbReference type="GO" id="GO:0006913">
    <property type="term" value="P:nucleocytoplasmic transport"/>
    <property type="evidence" value="ECO:0007669"/>
    <property type="project" value="TreeGrafter"/>
</dbReference>
<dbReference type="InterPro" id="IPR032675">
    <property type="entry name" value="LRR_dom_sf"/>
</dbReference>
<dbReference type="InterPro" id="IPR044862">
    <property type="entry name" value="Pro_4_hyd_alph_FE2OG_OXY"/>
</dbReference>
<keyword evidence="5" id="KW-1185">Reference proteome</keyword>
<feature type="compositionally biased region" description="Basic residues" evidence="2">
    <location>
        <begin position="18"/>
        <end position="30"/>
    </location>
</feature>
<dbReference type="Pfam" id="PF13640">
    <property type="entry name" value="2OG-FeII_Oxy_3"/>
    <property type="match status" value="1"/>
</dbReference>
<dbReference type="OrthoDB" id="504976at2759"/>
<proteinExistence type="predicted"/>
<evidence type="ECO:0000256" key="2">
    <source>
        <dbReference type="SAM" id="MobiDB-lite"/>
    </source>
</evidence>
<dbReference type="Pfam" id="PF13516">
    <property type="entry name" value="LRR_6"/>
    <property type="match status" value="5"/>
</dbReference>
<dbReference type="Gene3D" id="3.80.10.10">
    <property type="entry name" value="Ribonuclease Inhibitor"/>
    <property type="match status" value="1"/>
</dbReference>
<dbReference type="InterPro" id="IPR019410">
    <property type="entry name" value="Methyltransf_16"/>
</dbReference>
<gene>
    <name evidence="4" type="ORF">OSTLU_16663</name>
</gene>
<dbReference type="GO" id="GO:0005930">
    <property type="term" value="C:axoneme"/>
    <property type="evidence" value="ECO:0007669"/>
    <property type="project" value="UniProtKB-SubCell"/>
</dbReference>
<dbReference type="EMBL" id="CP000589">
    <property type="protein sequence ID" value="ABO97997.1"/>
    <property type="molecule type" value="Genomic_DNA"/>
</dbReference>
<feature type="compositionally biased region" description="Low complexity" evidence="2">
    <location>
        <begin position="1"/>
        <end position="17"/>
    </location>
</feature>
<dbReference type="GO" id="GO:0005829">
    <property type="term" value="C:cytosol"/>
    <property type="evidence" value="ECO:0007669"/>
    <property type="project" value="TreeGrafter"/>
</dbReference>
<evidence type="ECO:0000313" key="4">
    <source>
        <dbReference type="EMBL" id="ABO97997.1"/>
    </source>
</evidence>
<accession>A4S282</accession>
<dbReference type="GeneID" id="5003642"/>
<dbReference type="Gene3D" id="3.40.50.150">
    <property type="entry name" value="Vaccinia Virus protein VP39"/>
    <property type="match status" value="1"/>
</dbReference>
<dbReference type="HOGENOM" id="CLU_291417_0_0_1"/>
<evidence type="ECO:0000259" key="3">
    <source>
        <dbReference type="Pfam" id="PF13640"/>
    </source>
</evidence>
<protein>
    <recommendedName>
        <fullName evidence="3">Prolyl 4-hydroxylase alpha subunit Fe(2+) 2OG dioxygenase domain-containing protein</fullName>
    </recommendedName>
</protein>
<reference evidence="4 5" key="1">
    <citation type="journal article" date="2007" name="Proc. Natl. Acad. Sci. U.S.A.">
        <title>The tiny eukaryote Ostreococcus provides genomic insights into the paradox of plankton speciation.</title>
        <authorList>
            <person name="Palenik B."/>
            <person name="Grimwood J."/>
            <person name="Aerts A."/>
            <person name="Rouze P."/>
            <person name="Salamov A."/>
            <person name="Putnam N."/>
            <person name="Dupont C."/>
            <person name="Jorgensen R."/>
            <person name="Derelle E."/>
            <person name="Rombauts S."/>
            <person name="Zhou K."/>
            <person name="Otillar R."/>
            <person name="Merchant S.S."/>
            <person name="Podell S."/>
            <person name="Gaasterland T."/>
            <person name="Napoli C."/>
            <person name="Gendler K."/>
            <person name="Manuell A."/>
            <person name="Tai V."/>
            <person name="Vallon O."/>
            <person name="Piganeau G."/>
            <person name="Jancek S."/>
            <person name="Heijde M."/>
            <person name="Jabbari K."/>
            <person name="Bowler C."/>
            <person name="Lohr M."/>
            <person name="Robbens S."/>
            <person name="Werner G."/>
            <person name="Dubchak I."/>
            <person name="Pazour G.J."/>
            <person name="Ren Q."/>
            <person name="Paulsen I."/>
            <person name="Delwiche C."/>
            <person name="Schmutz J."/>
            <person name="Rokhsar D."/>
            <person name="Van de Peer Y."/>
            <person name="Moreau H."/>
            <person name="Grigoriev I.V."/>
        </authorList>
    </citation>
    <scope>NUCLEOTIDE SEQUENCE [LARGE SCALE GENOMIC DNA]</scope>
    <source>
        <strain evidence="4 5">CCE9901</strain>
    </source>
</reference>
<feature type="region of interest" description="Disordered" evidence="2">
    <location>
        <begin position="1"/>
        <end position="36"/>
    </location>
</feature>
<dbReference type="SUPFAM" id="SSF52047">
    <property type="entry name" value="RNI-like"/>
    <property type="match status" value="1"/>
</dbReference>
<dbReference type="Gramene" id="ABO97997">
    <property type="protein sequence ID" value="ABO97997"/>
    <property type="gene ID" value="OSTLU_16663"/>
</dbReference>
<evidence type="ECO:0000256" key="1">
    <source>
        <dbReference type="ARBA" id="ARBA00004430"/>
    </source>
</evidence>
<dbReference type="Proteomes" id="UP000001568">
    <property type="component" value="Chromosome 9"/>
</dbReference>
<feature type="domain" description="Prolyl 4-hydroxylase alpha subunit Fe(2+) 2OG dioxygenase" evidence="3">
    <location>
        <begin position="137"/>
        <end position="250"/>
    </location>
</feature>
<dbReference type="GO" id="GO:0005096">
    <property type="term" value="F:GTPase activator activity"/>
    <property type="evidence" value="ECO:0007669"/>
    <property type="project" value="InterPro"/>
</dbReference>
<dbReference type="InterPro" id="IPR029063">
    <property type="entry name" value="SAM-dependent_MTases_sf"/>
</dbReference>
<dbReference type="GO" id="GO:0048471">
    <property type="term" value="C:perinuclear region of cytoplasm"/>
    <property type="evidence" value="ECO:0007669"/>
    <property type="project" value="TreeGrafter"/>
</dbReference>
<dbReference type="InterPro" id="IPR027038">
    <property type="entry name" value="RanGap"/>
</dbReference>
<evidence type="ECO:0000313" key="5">
    <source>
        <dbReference type="Proteomes" id="UP000001568"/>
    </source>
</evidence>
<dbReference type="SMART" id="SM00367">
    <property type="entry name" value="LRR_CC"/>
    <property type="match status" value="6"/>
</dbReference>
<dbReference type="AlphaFoldDB" id="A4S282"/>
<organism evidence="4 5">
    <name type="scientific">Ostreococcus lucimarinus (strain CCE9901)</name>
    <dbReference type="NCBI Taxonomy" id="436017"/>
    <lineage>
        <taxon>Eukaryota</taxon>
        <taxon>Viridiplantae</taxon>
        <taxon>Chlorophyta</taxon>
        <taxon>Mamiellophyceae</taxon>
        <taxon>Mamiellales</taxon>
        <taxon>Bathycoccaceae</taxon>
        <taxon>Ostreococcus</taxon>
    </lineage>
</organism>
<dbReference type="InterPro" id="IPR001611">
    <property type="entry name" value="Leu-rich_rpt"/>
</dbReference>
<dbReference type="PANTHER" id="PTHR24113:SF15">
    <property type="entry name" value="NACHT DOMAIN-CONTAINING PROTEIN"/>
    <property type="match status" value="1"/>
</dbReference>
<sequence>MSALSSVARARASGTTVRTRRRSRRARGTRRATNEDDADAGFDVEIAEKPTHWRVVDGFVSDFANDLRAVYDGRTRDPLRVDPERFVWDYWHVPNQYTLLRTPAEDYFGAERYGELEKALLEYGRRELGCSAITPVWMSCYVHGMRQELHADVPHGPWAFVLSLTKNDAEDGSYGAHFRGGETQIMRPERLNYWKNFDAGEVVERSQIMETIAPTFGRLVAFDPRLPHGVTEVFGTQDPRHGRLVLHGWFKDPEPSFSGALTEEDASPTLEGALGELYGRLVELPRASGMVCAALTVAPDGAVTNLRWTCDTLTPIPLPELPSETDIRDAIMLDIASALLELKFPARDADTEMTPTASDGADDDIVDVHAFKTPRGVVRVRTRRPKLFPEDTSTAECDETGRVAWRALPALCAYLASDEGYSIVVERSRVLELGAGLGTPGMLCWLSGAARETTLTDGNADVASDLRRSIEMNRNFVDDNVLTSLGSATAGTLEWGRGDADDFARKTFPLVVASDVVYSEASARDVLDVVHTKLERDNGMLLLAYVSRWAHVDRALYEAIVAGGWTATLIPVADFDELARKESLEGRPCLFEITRGGCGARGQIRARMPKRAREWFDAELNVLKITPADAFTERFADDLCSTLETHGGAIESLEINAKGPFRIHQDTLRCLLDVFAKHASRVKLIRLKLCETWLDVDGWRALGDFLCESDVRDLEIIGEDVDEEILHAMTNSSGNVANSWVSRLKSLKFSRCDRLNAQAIVALRQSWFPPPALARELECFEVSFCPIGDEGIKSICDIEFVGLRELRLANVGVSAIGGADVASRLVARCEQLRNLDLSGNDCFDANGAAELSTYLETIGKSLVILDLSGCSLGDNGLIWLCEAPRGLKTLRRLETLRLGSNGIGDSAMPALANLFQNGHFPMLKCCDLSMNVISWRGTYDFTEAFDVAAAAAGASPTPLEILSLRGNHIGDDGIDAITDILPNLPHLHTLDVSDCDLTAVAVRRLAESSSSRTFAATLSRNPGIDRTAVAALAREFDDLAFARGLDGF</sequence>